<dbReference type="SUPFAM" id="SSF160369">
    <property type="entry name" value="Ribosomal protein L10-like"/>
    <property type="match status" value="1"/>
</dbReference>
<protein>
    <recommendedName>
        <fullName evidence="2">Large ribosomal subunit protein uL10m</fullName>
    </recommendedName>
    <alternativeName>
        <fullName evidence="3">39S ribosomal protein L10, mitochondrial</fullName>
    </alternativeName>
</protein>
<name>A0A7R8XDC8_9CRUS</name>
<comment type="similarity">
    <text evidence="1">Belongs to the universal ribosomal protein uL10 family.</text>
</comment>
<organism evidence="4">
    <name type="scientific">Darwinula stevensoni</name>
    <dbReference type="NCBI Taxonomy" id="69355"/>
    <lineage>
        <taxon>Eukaryota</taxon>
        <taxon>Metazoa</taxon>
        <taxon>Ecdysozoa</taxon>
        <taxon>Arthropoda</taxon>
        <taxon>Crustacea</taxon>
        <taxon>Oligostraca</taxon>
        <taxon>Ostracoda</taxon>
        <taxon>Podocopa</taxon>
        <taxon>Podocopida</taxon>
        <taxon>Darwinulocopina</taxon>
        <taxon>Darwinuloidea</taxon>
        <taxon>Darwinulidae</taxon>
        <taxon>Darwinula</taxon>
    </lineage>
</organism>
<accession>A0A7R8XDC8</accession>
<dbReference type="InterPro" id="IPR043141">
    <property type="entry name" value="Ribosomal_uL10-like_sf"/>
</dbReference>
<dbReference type="Gene3D" id="3.30.70.1730">
    <property type="match status" value="1"/>
</dbReference>
<dbReference type="PANTHER" id="PTHR11560">
    <property type="entry name" value="39S RIBOSOMAL PROTEIN L10, MITOCHONDRIAL"/>
    <property type="match status" value="1"/>
</dbReference>
<evidence type="ECO:0000256" key="2">
    <source>
        <dbReference type="ARBA" id="ARBA00035707"/>
    </source>
</evidence>
<dbReference type="OrthoDB" id="360689at2759"/>
<dbReference type="Proteomes" id="UP000677054">
    <property type="component" value="Unassembled WGS sequence"/>
</dbReference>
<dbReference type="AlphaFoldDB" id="A0A7R8XDC8"/>
<sequence>MGWGRSSPPWTPVVAIVRYRKPNIQRPHPPHWERAKVLKLVIPQYPDPLKDLPFNLTCEKNTMYKDLNKKTGLHQYEKVMVRLIKKRLDSSRMVAVLHRNRTTREDEFEANLLIHKEGMTLRSYTDNLVIEAVKETQFEPITSLFVSQQSLIFSEEPKVAFLLKAVRKMPTFTLLAAIVDGSFLSVSQLNWYSRLPSLDVMRAQLCSSLSSLGSQLTNVLTHHPSELSRCLDERQKAVNAPPSDST</sequence>
<dbReference type="EMBL" id="LR901367">
    <property type="protein sequence ID" value="CAD7248447.1"/>
    <property type="molecule type" value="Genomic_DNA"/>
</dbReference>
<dbReference type="EMBL" id="CAJPEV010001850">
    <property type="protein sequence ID" value="CAG0894595.1"/>
    <property type="molecule type" value="Genomic_DNA"/>
</dbReference>
<proteinExistence type="inferred from homology"/>
<evidence type="ECO:0000256" key="1">
    <source>
        <dbReference type="ARBA" id="ARBA00008889"/>
    </source>
</evidence>
<evidence type="ECO:0000256" key="3">
    <source>
        <dbReference type="ARBA" id="ARBA00035716"/>
    </source>
</evidence>
<reference evidence="4" key="1">
    <citation type="submission" date="2020-11" db="EMBL/GenBank/DDBJ databases">
        <authorList>
            <person name="Tran Van P."/>
        </authorList>
    </citation>
    <scope>NUCLEOTIDE SEQUENCE</scope>
</reference>
<evidence type="ECO:0000313" key="5">
    <source>
        <dbReference type="Proteomes" id="UP000677054"/>
    </source>
</evidence>
<gene>
    <name evidence="4" type="ORF">DSTB1V02_LOCUS8260</name>
</gene>
<evidence type="ECO:0000313" key="4">
    <source>
        <dbReference type="EMBL" id="CAD7248447.1"/>
    </source>
</evidence>
<dbReference type="InterPro" id="IPR047865">
    <property type="entry name" value="Ribosomal_uL10_bac_type"/>
</dbReference>
<keyword evidence="5" id="KW-1185">Reference proteome</keyword>